<keyword evidence="6" id="KW-0333">Golgi apparatus</keyword>
<feature type="region of interest" description="Disordered" evidence="10">
    <location>
        <begin position="323"/>
        <end position="351"/>
    </location>
</feature>
<dbReference type="STRING" id="1965070.A0A443QUV9"/>
<dbReference type="Gene3D" id="1.25.40.90">
    <property type="match status" value="1"/>
</dbReference>
<dbReference type="PROSITE" id="PS50942">
    <property type="entry name" value="ENTH"/>
    <property type="match status" value="1"/>
</dbReference>
<accession>A0A443QUV9</accession>
<keyword evidence="7" id="KW-0472">Membrane</keyword>
<evidence type="ECO:0000256" key="1">
    <source>
        <dbReference type="ARBA" id="ARBA00004132"/>
    </source>
</evidence>
<feature type="compositionally biased region" description="Polar residues" evidence="10">
    <location>
        <begin position="336"/>
        <end position="351"/>
    </location>
</feature>
<dbReference type="SUPFAM" id="SSF89009">
    <property type="entry name" value="GAT-like domain"/>
    <property type="match status" value="1"/>
</dbReference>
<dbReference type="GO" id="GO:0048268">
    <property type="term" value="P:clathrin coat assembly"/>
    <property type="evidence" value="ECO:0007669"/>
    <property type="project" value="InterPro"/>
</dbReference>
<feature type="compositionally biased region" description="Polar residues" evidence="10">
    <location>
        <begin position="642"/>
        <end position="657"/>
    </location>
</feature>
<keyword evidence="13" id="KW-1185">Reference proteome</keyword>
<gene>
    <name evidence="12" type="ORF">B4U79_06354</name>
</gene>
<evidence type="ECO:0000256" key="6">
    <source>
        <dbReference type="ARBA" id="ARBA00023034"/>
    </source>
</evidence>
<feature type="compositionally biased region" description="Pro residues" evidence="10">
    <location>
        <begin position="615"/>
        <end position="635"/>
    </location>
</feature>
<dbReference type="AlphaFoldDB" id="A0A443QUV9"/>
<dbReference type="GO" id="GO:0072583">
    <property type="term" value="P:clathrin-dependent endocytosis"/>
    <property type="evidence" value="ECO:0007669"/>
    <property type="project" value="InterPro"/>
</dbReference>
<keyword evidence="8" id="KW-0168">Coated pit</keyword>
<sequence length="1052" mass="112434">TLENGDLNANMSASGQTLNDRLNAARYALAGQGLARVVCKATTEEVIGPKKKHLDYLLQCTHEPNVSIPQMANLLIERTNHSSWVVVFKALVTVHHLMCYGNEVVDADNNHHSSSKCLQEFRTGDRFTQYLASSNCNFQLSNFLDKAGVKGYDMSTFIRRYSKYINEKALSYRTVAFDFAKIKRGKEDGSLRTMPTDKLLKTIPTLQCQIDALLEFDCTANDLTNGVINAAFMLLFRDLIRLFACYNDGIINLLEKFFDMNKKQCREALEIYKKFLIRMDRVAEFLKVAENVGIDKGEIPDLTKAPSSLLDALEQHLQALEGNKKGGKTGTKENHSPGQTAGVTSGATNGVTADINGIKDDAVKKALEEEAAMMSQLKFDPLPAPAVTSADRCSPFIWKQESWHELEKHIQDDSKVTNPFLSSPSTENVDKSSSNISSNDILDLFACDTKSSSTASHVSGKPHDDLLVLANNGTLLNSAAAPNPFADILSGLNLPPTSAMPQTQFSTSSHSTTSSFDANFANAFGNQQPAANTGVKSVSEHDSDNSNKANPEATTFEDTSENLQVPHGDQANRSLTPSPTPENMMKGDGTTPILPTPPEPGFGEEEEGQGGSPAPHIPAPPPSSDNSPFGPPFEPPALGILNKSSSKTTDQNASQQTSKPKRPPPPSSNVEGEAEKPQASENDIFGFENSFKGDEGSQSAKPIQPGEAIINPNSALAPKSPPPSPFSGIDLASMNQQQIAYMHQLALQQQNQELIQQQIMQQQFQQPQIQQQAPTKKKSAFEDLDLAMRQTMVKPKTEQSAAPPVSIQPLAFAPHMTSQMIAAPGYYPTTSPIVGVPPVSGAGFDAFGDILQPQKPGSSSTPTPQTTTVATSSGLIKGDLDSSLASLAQNLDINGPKGGGFKKPGQQQFNSPKNTVKTGGTTWVGSQMPATQPVMSWGGMPPVSGIPMNPAMMNPTQWAANPAGMAAVPPTSIPGVMPQAYGMPMRPMGVMGTVPGVPPVAGQIPGMVAPIMSTGGMMAPRAPVSNAFSGIQSMSSYNTTTGSSSSDPFGAL</sequence>
<dbReference type="PANTHER" id="PTHR22951:SF5">
    <property type="entry name" value="PHOSPHATIDYLINOSITOL-BINDING CLATHRIN ASSEMBLY PROTEIN LAP"/>
    <property type="match status" value="1"/>
</dbReference>
<dbReference type="GO" id="GO:0016185">
    <property type="term" value="P:synaptic vesicle budding from presynaptic endocytic zone membrane"/>
    <property type="evidence" value="ECO:0007669"/>
    <property type="project" value="TreeGrafter"/>
</dbReference>
<dbReference type="InterPro" id="IPR008942">
    <property type="entry name" value="ENTH_VHS"/>
</dbReference>
<evidence type="ECO:0000259" key="11">
    <source>
        <dbReference type="PROSITE" id="PS50942"/>
    </source>
</evidence>
<evidence type="ECO:0000256" key="4">
    <source>
        <dbReference type="ARBA" id="ARBA00008011"/>
    </source>
</evidence>
<evidence type="ECO:0000256" key="5">
    <source>
        <dbReference type="ARBA" id="ARBA00022583"/>
    </source>
</evidence>
<keyword evidence="5" id="KW-0254">Endocytosis</keyword>
<dbReference type="Pfam" id="PF07651">
    <property type="entry name" value="ANTH"/>
    <property type="match status" value="1"/>
</dbReference>
<dbReference type="SMART" id="SM00273">
    <property type="entry name" value="ENTH"/>
    <property type="match status" value="1"/>
</dbReference>
<dbReference type="InterPro" id="IPR013809">
    <property type="entry name" value="ENTH"/>
</dbReference>
<dbReference type="FunFam" id="1.20.58.150:FF:000001">
    <property type="entry name" value="phosphatidylinositol-binding clathrin assembly protein-like isoform X1"/>
    <property type="match status" value="1"/>
</dbReference>
<dbReference type="GO" id="GO:0005794">
    <property type="term" value="C:Golgi apparatus"/>
    <property type="evidence" value="ECO:0007669"/>
    <property type="project" value="UniProtKB-SubCell"/>
</dbReference>
<dbReference type="GO" id="GO:0098894">
    <property type="term" value="C:extrinsic component of presynaptic endocytic zone membrane"/>
    <property type="evidence" value="ECO:0007669"/>
    <property type="project" value="TreeGrafter"/>
</dbReference>
<name>A0A443QUV9_9ACAR</name>
<dbReference type="GO" id="GO:0008021">
    <property type="term" value="C:synaptic vesicle"/>
    <property type="evidence" value="ECO:0007669"/>
    <property type="project" value="TreeGrafter"/>
</dbReference>
<evidence type="ECO:0000256" key="2">
    <source>
        <dbReference type="ARBA" id="ARBA00004555"/>
    </source>
</evidence>
<dbReference type="EMBL" id="NCKU01003879">
    <property type="protein sequence ID" value="RWS06781.1"/>
    <property type="molecule type" value="Genomic_DNA"/>
</dbReference>
<feature type="non-terminal residue" evidence="12">
    <location>
        <position position="1"/>
    </location>
</feature>
<comment type="subcellular location">
    <subcellularLocation>
        <location evidence="1">Cytoplasmic vesicle</location>
        <location evidence="1">Clathrin-coated vesicle</location>
    </subcellularLocation>
    <subcellularLocation>
        <location evidence="2">Golgi apparatus</location>
    </subcellularLocation>
    <subcellularLocation>
        <location evidence="3">Membrane</location>
        <location evidence="3">Clathrin-coated pit</location>
    </subcellularLocation>
</comment>
<evidence type="ECO:0000256" key="7">
    <source>
        <dbReference type="ARBA" id="ARBA00023136"/>
    </source>
</evidence>
<organism evidence="12 13">
    <name type="scientific">Dinothrombium tinctorium</name>
    <dbReference type="NCBI Taxonomy" id="1965070"/>
    <lineage>
        <taxon>Eukaryota</taxon>
        <taxon>Metazoa</taxon>
        <taxon>Ecdysozoa</taxon>
        <taxon>Arthropoda</taxon>
        <taxon>Chelicerata</taxon>
        <taxon>Arachnida</taxon>
        <taxon>Acari</taxon>
        <taxon>Acariformes</taxon>
        <taxon>Trombidiformes</taxon>
        <taxon>Prostigmata</taxon>
        <taxon>Anystina</taxon>
        <taxon>Parasitengona</taxon>
        <taxon>Trombidioidea</taxon>
        <taxon>Trombidiidae</taxon>
        <taxon>Dinothrombium</taxon>
    </lineage>
</organism>
<dbReference type="InterPro" id="IPR045192">
    <property type="entry name" value="AP180-like"/>
</dbReference>
<reference evidence="12 13" key="1">
    <citation type="journal article" date="2018" name="Gigascience">
        <title>Genomes of trombidid mites reveal novel predicted allergens and laterally-transferred genes associated with secondary metabolism.</title>
        <authorList>
            <person name="Dong X."/>
            <person name="Chaisiri K."/>
            <person name="Xia D."/>
            <person name="Armstrong S.D."/>
            <person name="Fang Y."/>
            <person name="Donnelly M.J."/>
            <person name="Kadowaki T."/>
            <person name="McGarry J.W."/>
            <person name="Darby A.C."/>
            <person name="Makepeace B.L."/>
        </authorList>
    </citation>
    <scope>NUCLEOTIDE SEQUENCE [LARGE SCALE GENOMIC DNA]</scope>
    <source>
        <strain evidence="12">UoL-WK</strain>
    </source>
</reference>
<dbReference type="GO" id="GO:0005546">
    <property type="term" value="F:phosphatidylinositol-4,5-bisphosphate binding"/>
    <property type="evidence" value="ECO:0007669"/>
    <property type="project" value="TreeGrafter"/>
</dbReference>
<protein>
    <submittedName>
        <fullName evidence="12">Phosphatidylinositol-binding clathrin assembly protein LAP-like isoform X1</fullName>
    </submittedName>
</protein>
<proteinExistence type="inferred from homology"/>
<feature type="domain" description="ENTH" evidence="11">
    <location>
        <begin position="26"/>
        <end position="179"/>
    </location>
</feature>
<feature type="region of interest" description="Disordered" evidence="10">
    <location>
        <begin position="525"/>
        <end position="727"/>
    </location>
</feature>
<evidence type="ECO:0000256" key="9">
    <source>
        <dbReference type="ARBA" id="ARBA00023329"/>
    </source>
</evidence>
<dbReference type="Gene3D" id="1.20.58.150">
    <property type="entry name" value="ANTH domain"/>
    <property type="match status" value="1"/>
</dbReference>
<dbReference type="Proteomes" id="UP000285301">
    <property type="component" value="Unassembled WGS sequence"/>
</dbReference>
<comment type="caution">
    <text evidence="12">The sequence shown here is derived from an EMBL/GenBank/DDBJ whole genome shotgun (WGS) entry which is preliminary data.</text>
</comment>
<dbReference type="GO" id="GO:0030136">
    <property type="term" value="C:clathrin-coated vesicle"/>
    <property type="evidence" value="ECO:0007669"/>
    <property type="project" value="UniProtKB-SubCell"/>
</dbReference>
<evidence type="ECO:0000313" key="13">
    <source>
        <dbReference type="Proteomes" id="UP000285301"/>
    </source>
</evidence>
<dbReference type="InterPro" id="IPR014712">
    <property type="entry name" value="ANTH_dom_sf"/>
</dbReference>
<evidence type="ECO:0000256" key="10">
    <source>
        <dbReference type="SAM" id="MobiDB-lite"/>
    </source>
</evidence>
<dbReference type="GO" id="GO:0005545">
    <property type="term" value="F:1-phosphatidylinositol binding"/>
    <property type="evidence" value="ECO:0007669"/>
    <property type="project" value="InterPro"/>
</dbReference>
<comment type="similarity">
    <text evidence="4">Belongs to the PICALM/SNAP91 family.</text>
</comment>
<dbReference type="PANTHER" id="PTHR22951">
    <property type="entry name" value="CLATHRIN ASSEMBLY PROTEIN"/>
    <property type="match status" value="1"/>
</dbReference>
<feature type="compositionally biased region" description="Polar residues" evidence="10">
    <location>
        <begin position="546"/>
        <end position="563"/>
    </location>
</feature>
<dbReference type="OrthoDB" id="44015at2759"/>
<keyword evidence="9" id="KW-0968">Cytoplasmic vesicle</keyword>
<feature type="compositionally biased region" description="Polar residues" evidence="10">
    <location>
        <begin position="525"/>
        <end position="536"/>
    </location>
</feature>
<evidence type="ECO:0000256" key="3">
    <source>
        <dbReference type="ARBA" id="ARBA00004600"/>
    </source>
</evidence>
<dbReference type="GO" id="GO:0000149">
    <property type="term" value="F:SNARE binding"/>
    <property type="evidence" value="ECO:0007669"/>
    <property type="project" value="TreeGrafter"/>
</dbReference>
<dbReference type="CDD" id="cd16985">
    <property type="entry name" value="ANTH_N_AP180"/>
    <property type="match status" value="1"/>
</dbReference>
<dbReference type="GO" id="GO:0005905">
    <property type="term" value="C:clathrin-coated pit"/>
    <property type="evidence" value="ECO:0007669"/>
    <property type="project" value="UniProtKB-SubCell"/>
</dbReference>
<evidence type="ECO:0000256" key="8">
    <source>
        <dbReference type="ARBA" id="ARBA00023176"/>
    </source>
</evidence>
<dbReference type="InterPro" id="IPR011417">
    <property type="entry name" value="ANTH_dom"/>
</dbReference>
<evidence type="ECO:0000313" key="12">
    <source>
        <dbReference type="EMBL" id="RWS06781.1"/>
    </source>
</evidence>
<dbReference type="GO" id="GO:0032050">
    <property type="term" value="F:clathrin heavy chain binding"/>
    <property type="evidence" value="ECO:0007669"/>
    <property type="project" value="TreeGrafter"/>
</dbReference>
<dbReference type="SUPFAM" id="SSF48464">
    <property type="entry name" value="ENTH/VHS domain"/>
    <property type="match status" value="1"/>
</dbReference>